<accession>A0ABU6P329</accession>
<dbReference type="PANTHER" id="PTHR43471">
    <property type="entry name" value="ABC TRANSPORTER PERMEASE"/>
    <property type="match status" value="1"/>
</dbReference>
<evidence type="ECO:0000256" key="4">
    <source>
        <dbReference type="ARBA" id="ARBA00023136"/>
    </source>
</evidence>
<dbReference type="RefSeq" id="WP_328000624.1">
    <property type="nucleotide sequence ID" value="NZ_JARTFS010000013.1"/>
</dbReference>
<evidence type="ECO:0000256" key="1">
    <source>
        <dbReference type="ARBA" id="ARBA00004141"/>
    </source>
</evidence>
<feature type="transmembrane region" description="Helical" evidence="5">
    <location>
        <begin position="153"/>
        <end position="174"/>
    </location>
</feature>
<dbReference type="Pfam" id="PF12698">
    <property type="entry name" value="ABC2_membrane_3"/>
    <property type="match status" value="1"/>
</dbReference>
<dbReference type="InterPro" id="IPR013525">
    <property type="entry name" value="ABC2_TM"/>
</dbReference>
<proteinExistence type="predicted"/>
<comment type="subcellular location">
    <subcellularLocation>
        <location evidence="1">Membrane</location>
        <topology evidence="1">Multi-pass membrane protein</topology>
    </subcellularLocation>
</comment>
<protein>
    <submittedName>
        <fullName evidence="7">ABC transporter permease</fullName>
    </submittedName>
</protein>
<evidence type="ECO:0000256" key="3">
    <source>
        <dbReference type="ARBA" id="ARBA00022989"/>
    </source>
</evidence>
<evidence type="ECO:0000259" key="6">
    <source>
        <dbReference type="Pfam" id="PF12698"/>
    </source>
</evidence>
<dbReference type="PANTHER" id="PTHR43471:SF1">
    <property type="entry name" value="ABC TRANSPORTER PERMEASE PROTEIN NOSY-RELATED"/>
    <property type="match status" value="1"/>
</dbReference>
<feature type="transmembrane region" description="Helical" evidence="5">
    <location>
        <begin position="21"/>
        <end position="40"/>
    </location>
</feature>
<keyword evidence="4 5" id="KW-0472">Membrane</keyword>
<keyword evidence="8" id="KW-1185">Reference proteome</keyword>
<dbReference type="Proteomes" id="UP001342826">
    <property type="component" value="Unassembled WGS sequence"/>
</dbReference>
<dbReference type="EMBL" id="JARTFS010000013">
    <property type="protein sequence ID" value="MED4402894.1"/>
    <property type="molecule type" value="Genomic_DNA"/>
</dbReference>
<comment type="caution">
    <text evidence="7">The sequence shown here is derived from an EMBL/GenBank/DDBJ whole genome shotgun (WGS) entry which is preliminary data.</text>
</comment>
<sequence>MQFSIKRVNAILMKDWKDLLKNSYIIFTLALPLIFAAWIGRIGEGNSALSGMIINLTLVIVGAFIQAAIVAEEKEKNTLRGLMLSPATTAEILIGKSALSALMTIIIIIGSIFLAEFKIPSLPLFALTILIGLIIYIAIGTILGLLSRTVMETTIIGMPVMFILGMGSMFKTMIENEFILKIMSYLPNEQLDAIWTGLNSGQGVMTNFLILLIWIVVILALTFIIYGKRRFDN</sequence>
<evidence type="ECO:0000313" key="7">
    <source>
        <dbReference type="EMBL" id="MED4402894.1"/>
    </source>
</evidence>
<feature type="transmembrane region" description="Helical" evidence="5">
    <location>
        <begin position="52"/>
        <end position="71"/>
    </location>
</feature>
<reference evidence="7 8" key="1">
    <citation type="submission" date="2023-03" db="EMBL/GenBank/DDBJ databases">
        <title>Bacillus Genome Sequencing.</title>
        <authorList>
            <person name="Dunlap C."/>
        </authorList>
    </citation>
    <scope>NUCLEOTIDE SEQUENCE [LARGE SCALE GENOMIC DNA]</scope>
    <source>
        <strain evidence="7 8">NRS-1717</strain>
    </source>
</reference>
<name>A0ABU6P329_9BACI</name>
<feature type="domain" description="ABC-2 type transporter transmembrane" evidence="6">
    <location>
        <begin position="48"/>
        <end position="223"/>
    </location>
</feature>
<feature type="transmembrane region" description="Helical" evidence="5">
    <location>
        <begin position="92"/>
        <end position="115"/>
    </location>
</feature>
<feature type="transmembrane region" description="Helical" evidence="5">
    <location>
        <begin position="208"/>
        <end position="227"/>
    </location>
</feature>
<evidence type="ECO:0000256" key="2">
    <source>
        <dbReference type="ARBA" id="ARBA00022692"/>
    </source>
</evidence>
<organism evidence="7 8">
    <name type="scientific">Metabacillus fastidiosus</name>
    <dbReference type="NCBI Taxonomy" id="1458"/>
    <lineage>
        <taxon>Bacteria</taxon>
        <taxon>Bacillati</taxon>
        <taxon>Bacillota</taxon>
        <taxon>Bacilli</taxon>
        <taxon>Bacillales</taxon>
        <taxon>Bacillaceae</taxon>
        <taxon>Metabacillus</taxon>
    </lineage>
</organism>
<gene>
    <name evidence="7" type="ORF">P9271_16440</name>
</gene>
<evidence type="ECO:0000313" key="8">
    <source>
        <dbReference type="Proteomes" id="UP001342826"/>
    </source>
</evidence>
<keyword evidence="2 5" id="KW-0812">Transmembrane</keyword>
<keyword evidence="3 5" id="KW-1133">Transmembrane helix</keyword>
<evidence type="ECO:0000256" key="5">
    <source>
        <dbReference type="SAM" id="Phobius"/>
    </source>
</evidence>
<feature type="transmembrane region" description="Helical" evidence="5">
    <location>
        <begin position="121"/>
        <end position="146"/>
    </location>
</feature>